<gene>
    <name evidence="13" type="primary">gspC</name>
    <name evidence="13" type="ORF">J1N51_08875</name>
</gene>
<evidence type="ECO:0000256" key="2">
    <source>
        <dbReference type="ARBA" id="ARBA00007986"/>
    </source>
</evidence>
<reference evidence="13" key="1">
    <citation type="submission" date="2021-03" db="EMBL/GenBank/DDBJ databases">
        <title>Description of Psychrosphaera ytuae sp. nov. isolated from deep sea sediment of South China Sea.</title>
        <authorList>
            <person name="Zhang J."/>
            <person name="Xu X.-D."/>
        </authorList>
    </citation>
    <scope>NUCLEOTIDE SEQUENCE</scope>
    <source>
        <strain evidence="13">MTZ26</strain>
    </source>
</reference>
<feature type="domain" description="Type II secretion system protein GspC N-terminal" evidence="12">
    <location>
        <begin position="29"/>
        <end position="173"/>
    </location>
</feature>
<dbReference type="NCBIfam" id="TIGR01713">
    <property type="entry name" value="typeII_sec_gspC"/>
    <property type="match status" value="1"/>
</dbReference>
<name>A0A975HHB8_9GAMM</name>
<comment type="similarity">
    <text evidence="2">Belongs to the GSP C family.</text>
</comment>
<dbReference type="InterPro" id="IPR024961">
    <property type="entry name" value="T2SS_GspC_N"/>
</dbReference>
<dbReference type="Proteomes" id="UP000682739">
    <property type="component" value="Chromosome"/>
</dbReference>
<keyword evidence="4" id="KW-1003">Cell membrane</keyword>
<protein>
    <submittedName>
        <fullName evidence="13">Type II secretion system protein GspC</fullName>
    </submittedName>
</protein>
<feature type="compositionally biased region" description="Basic and acidic residues" evidence="10">
    <location>
        <begin position="230"/>
        <end position="245"/>
    </location>
</feature>
<evidence type="ECO:0000256" key="8">
    <source>
        <dbReference type="ARBA" id="ARBA00022989"/>
    </source>
</evidence>
<evidence type="ECO:0000256" key="5">
    <source>
        <dbReference type="ARBA" id="ARBA00022519"/>
    </source>
</evidence>
<evidence type="ECO:0000256" key="6">
    <source>
        <dbReference type="ARBA" id="ARBA00022692"/>
    </source>
</evidence>
<evidence type="ECO:0000256" key="9">
    <source>
        <dbReference type="ARBA" id="ARBA00023136"/>
    </source>
</evidence>
<evidence type="ECO:0000256" key="10">
    <source>
        <dbReference type="SAM" id="MobiDB-lite"/>
    </source>
</evidence>
<keyword evidence="8 11" id="KW-1133">Transmembrane helix</keyword>
<keyword evidence="5" id="KW-0997">Cell inner membrane</keyword>
<keyword evidence="6 11" id="KW-0812">Transmembrane</keyword>
<evidence type="ECO:0000313" key="13">
    <source>
        <dbReference type="EMBL" id="QTH62878.1"/>
    </source>
</evidence>
<dbReference type="InterPro" id="IPR036034">
    <property type="entry name" value="PDZ_sf"/>
</dbReference>
<dbReference type="InterPro" id="IPR001639">
    <property type="entry name" value="T2SS_protein-GspC"/>
</dbReference>
<evidence type="ECO:0000256" key="4">
    <source>
        <dbReference type="ARBA" id="ARBA00022475"/>
    </source>
</evidence>
<dbReference type="AlphaFoldDB" id="A0A975HHB8"/>
<proteinExistence type="inferred from homology"/>
<dbReference type="RefSeq" id="WP_208830499.1">
    <property type="nucleotide sequence ID" value="NZ_CP072110.1"/>
</dbReference>
<feature type="region of interest" description="Disordered" evidence="10">
    <location>
        <begin position="201"/>
        <end position="245"/>
    </location>
</feature>
<sequence length="347" mass="38358">MESSRLVEQISHTLKKIPQALVAKILTVILVIYSAYLVAFTAWQFFSQPVSHGVIRPMAVDSGQSTTSASRVDVSSLIALNVFGKEQVKTTKPEPKQQTTVAPKTRLNLTLTGIVADNSSNTSDTSVAIIESRNSQSTYGIGDTIESTSAKVDQILLDRVILSVGAGYETLMLEGIEYSTTIPGSADELKDNINVDAIRVAHPPGEERTPDMNKRRFRSQAGPGQTALQRDAKPKRLDKSEDTELSEELREQREQLFEDPKQLLDYINITPQRQGGELLGYRLRPGKDPSLFQRAGLLHNDLAVEINGYDLTDMRQALTLMRELREITEANITVLRDGSPVQIILAL</sequence>
<dbReference type="GO" id="GO:0005886">
    <property type="term" value="C:plasma membrane"/>
    <property type="evidence" value="ECO:0007669"/>
    <property type="project" value="UniProtKB-SubCell"/>
</dbReference>
<feature type="compositionally biased region" description="Basic and acidic residues" evidence="10">
    <location>
        <begin position="204"/>
        <end position="214"/>
    </location>
</feature>
<comment type="subcellular location">
    <subcellularLocation>
        <location evidence="1">Cell inner membrane</location>
    </subcellularLocation>
</comment>
<dbReference type="Gene3D" id="2.30.30.830">
    <property type="match status" value="1"/>
</dbReference>
<evidence type="ECO:0000256" key="1">
    <source>
        <dbReference type="ARBA" id="ARBA00004533"/>
    </source>
</evidence>
<dbReference type="Gene3D" id="2.30.42.10">
    <property type="match status" value="1"/>
</dbReference>
<dbReference type="KEGG" id="psym:J1N51_08875"/>
<dbReference type="Pfam" id="PF11356">
    <property type="entry name" value="T2SSC"/>
    <property type="match status" value="1"/>
</dbReference>
<organism evidence="13 14">
    <name type="scientific">Psychrosphaera ytuae</name>
    <dbReference type="NCBI Taxonomy" id="2820710"/>
    <lineage>
        <taxon>Bacteria</taxon>
        <taxon>Pseudomonadati</taxon>
        <taxon>Pseudomonadota</taxon>
        <taxon>Gammaproteobacteria</taxon>
        <taxon>Alteromonadales</taxon>
        <taxon>Pseudoalteromonadaceae</taxon>
        <taxon>Psychrosphaera</taxon>
    </lineage>
</organism>
<evidence type="ECO:0000256" key="3">
    <source>
        <dbReference type="ARBA" id="ARBA00022448"/>
    </source>
</evidence>
<dbReference type="GO" id="GO:0015628">
    <property type="term" value="P:protein secretion by the type II secretion system"/>
    <property type="evidence" value="ECO:0007669"/>
    <property type="project" value="InterPro"/>
</dbReference>
<keyword evidence="3" id="KW-0813">Transport</keyword>
<dbReference type="EMBL" id="CP072110">
    <property type="protein sequence ID" value="QTH62878.1"/>
    <property type="molecule type" value="Genomic_DNA"/>
</dbReference>
<keyword evidence="7" id="KW-0653">Protein transport</keyword>
<accession>A0A975HHB8</accession>
<keyword evidence="9 11" id="KW-0472">Membrane</keyword>
<evidence type="ECO:0000256" key="7">
    <source>
        <dbReference type="ARBA" id="ARBA00022927"/>
    </source>
</evidence>
<evidence type="ECO:0000256" key="11">
    <source>
        <dbReference type="SAM" id="Phobius"/>
    </source>
</evidence>
<feature type="transmembrane region" description="Helical" evidence="11">
    <location>
        <begin position="21"/>
        <end position="46"/>
    </location>
</feature>
<evidence type="ECO:0000313" key="14">
    <source>
        <dbReference type="Proteomes" id="UP000682739"/>
    </source>
</evidence>
<evidence type="ECO:0000259" key="12">
    <source>
        <dbReference type="Pfam" id="PF11356"/>
    </source>
</evidence>
<dbReference type="GO" id="GO:0015627">
    <property type="term" value="C:type II protein secretion system complex"/>
    <property type="evidence" value="ECO:0007669"/>
    <property type="project" value="InterPro"/>
</dbReference>
<dbReference type="SUPFAM" id="SSF50156">
    <property type="entry name" value="PDZ domain-like"/>
    <property type="match status" value="1"/>
</dbReference>
<keyword evidence="14" id="KW-1185">Reference proteome</keyword>